<name>A0A1B9AN61_9BACI</name>
<dbReference type="Pfam" id="PF00924">
    <property type="entry name" value="MS_channel_2nd"/>
    <property type="match status" value="1"/>
</dbReference>
<accession>A0A1B9AN61</accession>
<feature type="transmembrane region" description="Helical" evidence="7">
    <location>
        <begin position="164"/>
        <end position="184"/>
    </location>
</feature>
<dbReference type="InterPro" id="IPR010920">
    <property type="entry name" value="LSM_dom_sf"/>
</dbReference>
<evidence type="ECO:0000256" key="1">
    <source>
        <dbReference type="ARBA" id="ARBA00004651"/>
    </source>
</evidence>
<feature type="transmembrane region" description="Helical" evidence="7">
    <location>
        <begin position="20"/>
        <end position="38"/>
    </location>
</feature>
<protein>
    <submittedName>
        <fullName evidence="9">Mechanosensitive ion channel protein MscS</fullName>
    </submittedName>
</protein>
<feature type="transmembrane region" description="Helical" evidence="7">
    <location>
        <begin position="141"/>
        <end position="158"/>
    </location>
</feature>
<evidence type="ECO:0000313" key="9">
    <source>
        <dbReference type="EMBL" id="OCA85201.1"/>
    </source>
</evidence>
<evidence type="ECO:0000256" key="6">
    <source>
        <dbReference type="ARBA" id="ARBA00023136"/>
    </source>
</evidence>
<proteinExistence type="inferred from homology"/>
<dbReference type="RefSeq" id="WP_065411170.1">
    <property type="nucleotide sequence ID" value="NZ_MAYT01000027.1"/>
</dbReference>
<feature type="transmembrane region" description="Helical" evidence="7">
    <location>
        <begin position="96"/>
        <end position="113"/>
    </location>
</feature>
<dbReference type="EMBL" id="MAYT01000027">
    <property type="protein sequence ID" value="OCA85201.1"/>
    <property type="molecule type" value="Genomic_DNA"/>
</dbReference>
<dbReference type="InterPro" id="IPR023408">
    <property type="entry name" value="MscS_beta-dom_sf"/>
</dbReference>
<reference evidence="10" key="1">
    <citation type="submission" date="2016-05" db="EMBL/GenBank/DDBJ databases">
        <authorList>
            <person name="Liu B."/>
            <person name="Wang J."/>
            <person name="Zhu Y."/>
            <person name="Liu G."/>
            <person name="Chen Q."/>
            <person name="Chen Z."/>
            <person name="Lan J."/>
            <person name="Che J."/>
            <person name="Ge C."/>
            <person name="Shi H."/>
            <person name="Pan Z."/>
            <person name="Liu X."/>
        </authorList>
    </citation>
    <scope>NUCLEOTIDE SEQUENCE [LARGE SCALE GENOMIC DNA]</scope>
    <source>
        <strain evidence="10">FJAT-27215</strain>
    </source>
</reference>
<feature type="domain" description="Mechanosensitive ion channel MscS" evidence="8">
    <location>
        <begin position="183"/>
        <end position="247"/>
    </location>
</feature>
<gene>
    <name evidence="9" type="ORF">A8F95_11035</name>
</gene>
<dbReference type="Gene3D" id="3.30.70.100">
    <property type="match status" value="1"/>
</dbReference>
<keyword evidence="6 7" id="KW-0472">Membrane</keyword>
<dbReference type="InterPro" id="IPR006685">
    <property type="entry name" value="MscS_channel_2nd"/>
</dbReference>
<comment type="similarity">
    <text evidence="2">Belongs to the MscS (TC 1.A.23) family.</text>
</comment>
<keyword evidence="4 7" id="KW-0812">Transmembrane</keyword>
<dbReference type="AlphaFoldDB" id="A0A1B9AN61"/>
<comment type="subcellular location">
    <subcellularLocation>
        <location evidence="1">Cell membrane</location>
        <topology evidence="1">Multi-pass membrane protein</topology>
    </subcellularLocation>
</comment>
<sequence>MENIVNIFSSENLASKSLDFALFSTLILTVKWLVMNVVKRKKHAPGSWKRELIPLLNTTLNWLTFYGILLLFLYYFSKEKWLFYPLYTSGDAEVTVFLILVAILTVSLAQRLVKLFNRFVMSRVYDFYDLDNGVAYTFNRLIYYTVMVIALAISFATVGLDLTAAAALFSVLGIGIGFGMRNVAGNFVSGIIILFERPIEVGEVVEVNGKFGKVEKIRLRSTVVKTATEGSLIVPNQYFIEQIVPNRSGAEVIAEVVVEVTFGQDTEKVEELLYEAADKVIAEKEVEPRGPKNVRFIDFRNEAMVFKVEVPVQSIVIKQKIESRLRHAIAFLFQKNNIRLASQPIEVKPS</sequence>
<evidence type="ECO:0000256" key="7">
    <source>
        <dbReference type="SAM" id="Phobius"/>
    </source>
</evidence>
<evidence type="ECO:0000256" key="4">
    <source>
        <dbReference type="ARBA" id="ARBA00022692"/>
    </source>
</evidence>
<dbReference type="Gene3D" id="2.30.30.60">
    <property type="match status" value="1"/>
</dbReference>
<dbReference type="SUPFAM" id="SSF82689">
    <property type="entry name" value="Mechanosensitive channel protein MscS (YggB), C-terminal domain"/>
    <property type="match status" value="1"/>
</dbReference>
<evidence type="ECO:0000259" key="8">
    <source>
        <dbReference type="Pfam" id="PF00924"/>
    </source>
</evidence>
<dbReference type="Gene3D" id="1.10.287.1260">
    <property type="match status" value="1"/>
</dbReference>
<dbReference type="SUPFAM" id="SSF50182">
    <property type="entry name" value="Sm-like ribonucleoproteins"/>
    <property type="match status" value="1"/>
</dbReference>
<evidence type="ECO:0000256" key="3">
    <source>
        <dbReference type="ARBA" id="ARBA00022475"/>
    </source>
</evidence>
<dbReference type="PANTHER" id="PTHR30347">
    <property type="entry name" value="POTASSIUM CHANNEL RELATED"/>
    <property type="match status" value="1"/>
</dbReference>
<dbReference type="GO" id="GO:0055085">
    <property type="term" value="P:transmembrane transport"/>
    <property type="evidence" value="ECO:0007669"/>
    <property type="project" value="InterPro"/>
</dbReference>
<comment type="caution">
    <text evidence="9">The sequence shown here is derived from an EMBL/GenBank/DDBJ whole genome shotgun (WGS) entry which is preliminary data.</text>
</comment>
<dbReference type="InterPro" id="IPR011014">
    <property type="entry name" value="MscS_channel_TM-2"/>
</dbReference>
<evidence type="ECO:0000256" key="5">
    <source>
        <dbReference type="ARBA" id="ARBA00022989"/>
    </source>
</evidence>
<feature type="transmembrane region" description="Helical" evidence="7">
    <location>
        <begin position="59"/>
        <end position="76"/>
    </location>
</feature>
<dbReference type="GO" id="GO:0005886">
    <property type="term" value="C:plasma membrane"/>
    <property type="evidence" value="ECO:0007669"/>
    <property type="project" value="UniProtKB-SubCell"/>
</dbReference>
<keyword evidence="5 7" id="KW-1133">Transmembrane helix</keyword>
<keyword evidence="3" id="KW-1003">Cell membrane</keyword>
<dbReference type="PANTHER" id="PTHR30347:SF1">
    <property type="entry name" value="MECHANOSENSITIVE CHANNEL MSCK"/>
    <property type="match status" value="1"/>
</dbReference>
<dbReference type="InterPro" id="IPR052702">
    <property type="entry name" value="MscS-like_channel"/>
</dbReference>
<evidence type="ECO:0000256" key="2">
    <source>
        <dbReference type="ARBA" id="ARBA00008017"/>
    </source>
</evidence>
<dbReference type="SUPFAM" id="SSF82861">
    <property type="entry name" value="Mechanosensitive channel protein MscS (YggB), transmembrane region"/>
    <property type="match status" value="1"/>
</dbReference>
<keyword evidence="10" id="KW-1185">Reference proteome</keyword>
<organism evidence="9 10">
    <name type="scientific">Pseudobacillus wudalianchiensis</name>
    <dbReference type="NCBI Taxonomy" id="1743143"/>
    <lineage>
        <taxon>Bacteria</taxon>
        <taxon>Bacillati</taxon>
        <taxon>Bacillota</taxon>
        <taxon>Bacilli</taxon>
        <taxon>Bacillales</taxon>
        <taxon>Bacillaceae</taxon>
        <taxon>Pseudobacillus</taxon>
    </lineage>
</organism>
<evidence type="ECO:0000313" key="10">
    <source>
        <dbReference type="Proteomes" id="UP000092578"/>
    </source>
</evidence>
<dbReference type="InterPro" id="IPR011066">
    <property type="entry name" value="MscS_channel_C_sf"/>
</dbReference>
<dbReference type="Proteomes" id="UP000092578">
    <property type="component" value="Unassembled WGS sequence"/>
</dbReference>